<protein>
    <recommendedName>
        <fullName evidence="4">UPF0547 domain-containing protein</fullName>
    </recommendedName>
</protein>
<keyword evidence="2" id="KW-0175">Coiled coil</keyword>
<feature type="region of interest" description="Disordered" evidence="3">
    <location>
        <begin position="33"/>
        <end position="116"/>
    </location>
</feature>
<dbReference type="InterPro" id="IPR018886">
    <property type="entry name" value="UPF0547"/>
</dbReference>
<dbReference type="EMBL" id="LR899014">
    <property type="protein sequence ID" value="CAD7092895.1"/>
    <property type="molecule type" value="Genomic_DNA"/>
</dbReference>
<dbReference type="AlphaFoldDB" id="A0A7R8V6B3"/>
<dbReference type="InParanoid" id="A0A7R8V6B3"/>
<evidence type="ECO:0000313" key="5">
    <source>
        <dbReference type="EMBL" id="CAD7092895.1"/>
    </source>
</evidence>
<dbReference type="OrthoDB" id="5981040at2759"/>
<evidence type="ECO:0000259" key="4">
    <source>
        <dbReference type="Pfam" id="PF10571"/>
    </source>
</evidence>
<dbReference type="Proteomes" id="UP000594454">
    <property type="component" value="Chromosome 6"/>
</dbReference>
<feature type="compositionally biased region" description="Basic residues" evidence="3">
    <location>
        <begin position="64"/>
        <end position="73"/>
    </location>
</feature>
<evidence type="ECO:0000256" key="1">
    <source>
        <dbReference type="ARBA" id="ARBA00008336"/>
    </source>
</evidence>
<comment type="similarity">
    <text evidence="1">Belongs to the UPF0547 family.</text>
</comment>
<organism evidence="5 6">
    <name type="scientific">Hermetia illucens</name>
    <name type="common">Black soldier fly</name>
    <dbReference type="NCBI Taxonomy" id="343691"/>
    <lineage>
        <taxon>Eukaryota</taxon>
        <taxon>Metazoa</taxon>
        <taxon>Ecdysozoa</taxon>
        <taxon>Arthropoda</taxon>
        <taxon>Hexapoda</taxon>
        <taxon>Insecta</taxon>
        <taxon>Pterygota</taxon>
        <taxon>Neoptera</taxon>
        <taxon>Endopterygota</taxon>
        <taxon>Diptera</taxon>
        <taxon>Brachycera</taxon>
        <taxon>Stratiomyomorpha</taxon>
        <taxon>Stratiomyidae</taxon>
        <taxon>Hermetiinae</taxon>
        <taxon>Hermetia</taxon>
    </lineage>
</organism>
<proteinExistence type="inferred from homology"/>
<evidence type="ECO:0000313" key="6">
    <source>
        <dbReference type="Proteomes" id="UP000594454"/>
    </source>
</evidence>
<name>A0A7R8V6B3_HERIL</name>
<reference evidence="5 6" key="1">
    <citation type="submission" date="2020-11" db="EMBL/GenBank/DDBJ databases">
        <authorList>
            <person name="Wallbank WR R."/>
            <person name="Pardo Diaz C."/>
            <person name="Kozak K."/>
            <person name="Martin S."/>
            <person name="Jiggins C."/>
            <person name="Moest M."/>
            <person name="Warren A I."/>
            <person name="Generalovic N T."/>
            <person name="Byers J.R.P. K."/>
            <person name="Montejo-Kovacevich G."/>
            <person name="Yen C E."/>
        </authorList>
    </citation>
    <scope>NUCLEOTIDE SEQUENCE [LARGE SCALE GENOMIC DNA]</scope>
</reference>
<evidence type="ECO:0000256" key="3">
    <source>
        <dbReference type="SAM" id="MobiDB-lite"/>
    </source>
</evidence>
<evidence type="ECO:0000256" key="2">
    <source>
        <dbReference type="ARBA" id="ARBA00023054"/>
    </source>
</evidence>
<dbReference type="InterPro" id="IPR040246">
    <property type="entry name" value="C16orf87-like"/>
</dbReference>
<sequence>MIAKSCPKCEQQVAVASKKCKCGYSFFNARRTIRGPTPEVDERRRTARIRREKPNFYDSQQFDKKKKRQRRVKQQQVDEEEDDKGAKKETAAVRARRRQRRKEEEDGGGNLFARMSKEKQDMAAIILEELNRKIGVVQWQPT</sequence>
<dbReference type="PANTHER" id="PTHR31101">
    <property type="entry name" value="UPF0547 PROTEIN C16ORF87"/>
    <property type="match status" value="1"/>
</dbReference>
<feature type="domain" description="UPF0547" evidence="4">
    <location>
        <begin position="4"/>
        <end position="26"/>
    </location>
</feature>
<dbReference type="OMA" id="HCPECEV"/>
<keyword evidence="6" id="KW-1185">Reference proteome</keyword>
<accession>A0A7R8V6B3</accession>
<dbReference type="Pfam" id="PF10571">
    <property type="entry name" value="UPF0547"/>
    <property type="match status" value="1"/>
</dbReference>
<gene>
    <name evidence="5" type="ORF">HERILL_LOCUS15222</name>
</gene>